<evidence type="ECO:0000313" key="3">
    <source>
        <dbReference type="Proteomes" id="UP000305451"/>
    </source>
</evidence>
<keyword evidence="1" id="KW-1003">Cell membrane</keyword>
<dbReference type="Proteomes" id="UP000305451">
    <property type="component" value="Unassembled WGS sequence"/>
</dbReference>
<comment type="caution">
    <text evidence="2">The sequence shown here is derived from an EMBL/GenBank/DDBJ whole genome shotgun (WGS) entry which is preliminary data.</text>
</comment>
<dbReference type="PROSITE" id="PS50895">
    <property type="entry name" value="SURF1"/>
    <property type="match status" value="1"/>
</dbReference>
<dbReference type="RefSeq" id="WP_135944059.1">
    <property type="nucleotide sequence ID" value="NZ_BMEI01000001.1"/>
</dbReference>
<comment type="similarity">
    <text evidence="1">Belongs to the SURF1 family.</text>
</comment>
<evidence type="ECO:0000313" key="2">
    <source>
        <dbReference type="EMBL" id="TGY94862.1"/>
    </source>
</evidence>
<keyword evidence="1" id="KW-0472">Membrane</keyword>
<dbReference type="Pfam" id="PF02104">
    <property type="entry name" value="SURF1"/>
    <property type="match status" value="1"/>
</dbReference>
<dbReference type="OrthoDB" id="6079986at2"/>
<proteinExistence type="inferred from homology"/>
<keyword evidence="1" id="KW-0812">Transmembrane</keyword>
<gene>
    <name evidence="2" type="ORF">E5162_06270</name>
</gene>
<reference evidence="2 3" key="1">
    <citation type="journal article" date="2013" name="Int. J. Syst. Evol. Microbiol.">
        <title>Marinicauda pacifica gen. nov., sp. nov., a prosthecate alphaproteobacterium of the family Hyphomonadaceae isolated from deep seawater.</title>
        <authorList>
            <person name="Zhang X.Y."/>
            <person name="Li G.W."/>
            <person name="Wang C.S."/>
            <person name="Zhang Y.J."/>
            <person name="Xu X.W."/>
            <person name="Li H."/>
            <person name="Liu A."/>
            <person name="Liu C."/>
            <person name="Xie B.B."/>
            <person name="Qin Q.L."/>
            <person name="Xu Z."/>
            <person name="Chen X.L."/>
            <person name="Zhou B.C."/>
            <person name="Zhang Y.Z."/>
        </authorList>
    </citation>
    <scope>NUCLEOTIDE SEQUENCE [LARGE SCALE GENOMIC DNA]</scope>
    <source>
        <strain evidence="2 3">P-1 km-3</strain>
    </source>
</reference>
<sequence length="229" mass="24727">MKFRPLLVLTLFTLPALALLVWLGSWQLERAAWKRAETDSYLAAGLRPPADLETLLCGDEVVAGQRVALEQEPSGEAVRLYGVDAGNRPGWRLLRPVDAPDCAEGYDTVLVETGFEPLNGEERAATGEFRLSRAPGTGMFTPANSPQANEFYTLAPEAMAARLAPSGTPSGDVLVARGAQSLPPHLSQTPPSRHYGYAITWFGLAAALIGVYLALHIARGRLIFTRSKD</sequence>
<accession>A0A4S2HGY1</accession>
<comment type="caution">
    <text evidence="1">Lacks conserved residue(s) required for the propagation of feature annotation.</text>
</comment>
<dbReference type="EMBL" id="SRXV01000001">
    <property type="protein sequence ID" value="TGY94862.1"/>
    <property type="molecule type" value="Genomic_DNA"/>
</dbReference>
<keyword evidence="3" id="KW-1185">Reference proteome</keyword>
<keyword evidence="1" id="KW-1133">Transmembrane helix</keyword>
<dbReference type="AlphaFoldDB" id="A0A4S2HGY1"/>
<evidence type="ECO:0000256" key="1">
    <source>
        <dbReference type="RuleBase" id="RU363076"/>
    </source>
</evidence>
<dbReference type="CDD" id="cd06662">
    <property type="entry name" value="SURF1"/>
    <property type="match status" value="1"/>
</dbReference>
<dbReference type="InterPro" id="IPR002994">
    <property type="entry name" value="Surf1/Shy1"/>
</dbReference>
<dbReference type="GO" id="GO:0005886">
    <property type="term" value="C:plasma membrane"/>
    <property type="evidence" value="ECO:0007669"/>
    <property type="project" value="UniProtKB-SubCell"/>
</dbReference>
<organism evidence="2 3">
    <name type="scientific">Marinicauda pacifica</name>
    <dbReference type="NCBI Taxonomy" id="1133559"/>
    <lineage>
        <taxon>Bacteria</taxon>
        <taxon>Pseudomonadati</taxon>
        <taxon>Pseudomonadota</taxon>
        <taxon>Alphaproteobacteria</taxon>
        <taxon>Maricaulales</taxon>
        <taxon>Maricaulaceae</taxon>
        <taxon>Marinicauda</taxon>
    </lineage>
</organism>
<protein>
    <recommendedName>
        <fullName evidence="1">SURF1-like protein</fullName>
    </recommendedName>
</protein>
<feature type="transmembrane region" description="Helical" evidence="1">
    <location>
        <begin position="195"/>
        <end position="218"/>
    </location>
</feature>
<name>A0A4S2HGY1_9PROT</name>
<comment type="subcellular location">
    <subcellularLocation>
        <location evidence="1">Cell membrane</location>
        <topology evidence="1">Multi-pass membrane protein</topology>
    </subcellularLocation>
</comment>